<evidence type="ECO:0000313" key="5">
    <source>
        <dbReference type="EMBL" id="PVZ93198.1"/>
    </source>
</evidence>
<proteinExistence type="predicted"/>
<evidence type="ECO:0000259" key="4">
    <source>
        <dbReference type="Pfam" id="PF01551"/>
    </source>
</evidence>
<feature type="transmembrane region" description="Helical" evidence="3">
    <location>
        <begin position="59"/>
        <end position="81"/>
    </location>
</feature>
<dbReference type="EMBL" id="QEOP01000006">
    <property type="protein sequence ID" value="PVZ93198.1"/>
    <property type="molecule type" value="Genomic_DNA"/>
</dbReference>
<dbReference type="OrthoDB" id="1099523at2"/>
<evidence type="ECO:0000256" key="2">
    <source>
        <dbReference type="SAM" id="MobiDB-lite"/>
    </source>
</evidence>
<dbReference type="Pfam" id="PF01551">
    <property type="entry name" value="Peptidase_M23"/>
    <property type="match status" value="1"/>
</dbReference>
<keyword evidence="6" id="KW-1185">Reference proteome</keyword>
<dbReference type="GO" id="GO:0004222">
    <property type="term" value="F:metalloendopeptidase activity"/>
    <property type="evidence" value="ECO:0007669"/>
    <property type="project" value="TreeGrafter"/>
</dbReference>
<evidence type="ECO:0000313" key="6">
    <source>
        <dbReference type="Proteomes" id="UP000244893"/>
    </source>
</evidence>
<dbReference type="Proteomes" id="UP000244893">
    <property type="component" value="Unassembled WGS sequence"/>
</dbReference>
<dbReference type="InterPro" id="IPR050570">
    <property type="entry name" value="Cell_wall_metabolism_enzyme"/>
</dbReference>
<feature type="region of interest" description="Disordered" evidence="2">
    <location>
        <begin position="1"/>
        <end position="52"/>
    </location>
</feature>
<dbReference type="AlphaFoldDB" id="A0A2V1HKN5"/>
<name>A0A2V1HKN5_9MICO</name>
<comment type="caution">
    <text evidence="5">The sequence shown here is derived from an EMBL/GenBank/DDBJ whole genome shotgun (WGS) entry which is preliminary data.</text>
</comment>
<organism evidence="5 6">
    <name type="scientific">Amnibacterium flavum</name>
    <dbReference type="NCBI Taxonomy" id="2173173"/>
    <lineage>
        <taxon>Bacteria</taxon>
        <taxon>Bacillati</taxon>
        <taxon>Actinomycetota</taxon>
        <taxon>Actinomycetes</taxon>
        <taxon>Micrococcales</taxon>
        <taxon>Microbacteriaceae</taxon>
        <taxon>Amnibacterium</taxon>
    </lineage>
</organism>
<sequence>MHDTHPPSHPPLPTRRSVRREVATSAPRRQRLAGRGKNPASRRPSAVEADTRRGVRRSLISTVAVTFVTALAVATSLPAVAVGSNHTEEVLAGFAAAGDTQELSVGASGAAAQIARDNYGASTPAQIVALETMRLAPTFVNDLTSAVQWPFPAGVPLSDMYGPRSCNGCAPFHKGIDMLPGEGTPIQVIADGTVLETGESDSGFGNFAIIEHFVDGKRITTLYAHMQWGSLQVVPGQAVSVGDGVGRVGSTGLSTGPHLHFEVTEDGDSVDPYEWLTEKVGR</sequence>
<dbReference type="InterPro" id="IPR011055">
    <property type="entry name" value="Dup_hybrid_motif"/>
</dbReference>
<dbReference type="CDD" id="cd12797">
    <property type="entry name" value="M23_peptidase"/>
    <property type="match status" value="1"/>
</dbReference>
<dbReference type="PANTHER" id="PTHR21666:SF289">
    <property type="entry name" value="L-ALA--D-GLU ENDOPEPTIDASE"/>
    <property type="match status" value="1"/>
</dbReference>
<feature type="domain" description="M23ase beta-sheet core" evidence="4">
    <location>
        <begin position="172"/>
        <end position="272"/>
    </location>
</feature>
<keyword evidence="3" id="KW-0472">Membrane</keyword>
<evidence type="ECO:0000256" key="1">
    <source>
        <dbReference type="ARBA" id="ARBA00022729"/>
    </source>
</evidence>
<keyword evidence="3" id="KW-1133">Transmembrane helix</keyword>
<dbReference type="Gene3D" id="2.70.70.10">
    <property type="entry name" value="Glucose Permease (Domain IIA)"/>
    <property type="match status" value="1"/>
</dbReference>
<dbReference type="PANTHER" id="PTHR21666">
    <property type="entry name" value="PEPTIDASE-RELATED"/>
    <property type="match status" value="1"/>
</dbReference>
<reference evidence="5 6" key="1">
    <citation type="submission" date="2018-05" db="EMBL/GenBank/DDBJ databases">
        <title>Amnibacterium sp. M8JJ-5, whole genome shotgun sequence.</title>
        <authorList>
            <person name="Tuo L."/>
        </authorList>
    </citation>
    <scope>NUCLEOTIDE SEQUENCE [LARGE SCALE GENOMIC DNA]</scope>
    <source>
        <strain evidence="5 6">M8JJ-5</strain>
    </source>
</reference>
<dbReference type="SUPFAM" id="SSF51261">
    <property type="entry name" value="Duplicated hybrid motif"/>
    <property type="match status" value="1"/>
</dbReference>
<protein>
    <recommendedName>
        <fullName evidence="4">M23ase beta-sheet core domain-containing protein</fullName>
    </recommendedName>
</protein>
<evidence type="ECO:0000256" key="3">
    <source>
        <dbReference type="SAM" id="Phobius"/>
    </source>
</evidence>
<keyword evidence="3" id="KW-0812">Transmembrane</keyword>
<dbReference type="InterPro" id="IPR016047">
    <property type="entry name" value="M23ase_b-sheet_dom"/>
</dbReference>
<accession>A0A2V1HKN5</accession>
<gene>
    <name evidence="5" type="ORF">DDQ50_16885</name>
</gene>
<keyword evidence="1" id="KW-0732">Signal</keyword>